<dbReference type="InterPro" id="IPR035968">
    <property type="entry name" value="ATP_synth_F1_ATPase_gsu"/>
</dbReference>
<keyword evidence="3" id="KW-0813">Transport</keyword>
<evidence type="ECO:0000256" key="8">
    <source>
        <dbReference type="ARBA" id="ARBA00023310"/>
    </source>
</evidence>
<evidence type="ECO:0000256" key="6">
    <source>
        <dbReference type="ARBA" id="ARBA00023136"/>
    </source>
</evidence>
<keyword evidence="9" id="KW-0175">Coiled coil</keyword>
<dbReference type="GO" id="GO:0005739">
    <property type="term" value="C:mitochondrion"/>
    <property type="evidence" value="ECO:0007669"/>
    <property type="project" value="UniProtKB-ARBA"/>
</dbReference>
<comment type="subcellular location">
    <subcellularLocation>
        <location evidence="1">Membrane</location>
        <topology evidence="1">Peripheral membrane protein</topology>
    </subcellularLocation>
</comment>
<dbReference type="SUPFAM" id="SSF52943">
    <property type="entry name" value="ATP synthase (F1-ATPase), gamma subunit"/>
    <property type="match status" value="1"/>
</dbReference>
<evidence type="ECO:0008006" key="11">
    <source>
        <dbReference type="Google" id="ProtNLM"/>
    </source>
</evidence>
<organism evidence="10">
    <name type="scientific">marine metagenome</name>
    <dbReference type="NCBI Taxonomy" id="408172"/>
    <lineage>
        <taxon>unclassified sequences</taxon>
        <taxon>metagenomes</taxon>
        <taxon>ecological metagenomes</taxon>
    </lineage>
</organism>
<comment type="similarity">
    <text evidence="2">Belongs to the ATPase gamma chain family.</text>
</comment>
<dbReference type="GO" id="GO:0046933">
    <property type="term" value="F:proton-transporting ATP synthase activity, rotational mechanism"/>
    <property type="evidence" value="ECO:0007669"/>
    <property type="project" value="InterPro"/>
</dbReference>
<dbReference type="PANTHER" id="PTHR11693:SF22">
    <property type="entry name" value="ATP SYNTHASE SUBUNIT GAMMA, MITOCHONDRIAL"/>
    <property type="match status" value="1"/>
</dbReference>
<feature type="coiled-coil region" evidence="9">
    <location>
        <begin position="15"/>
        <end position="42"/>
    </location>
</feature>
<dbReference type="GO" id="GO:0045259">
    <property type="term" value="C:proton-transporting ATP synthase complex"/>
    <property type="evidence" value="ECO:0007669"/>
    <property type="project" value="UniProtKB-KW"/>
</dbReference>
<dbReference type="InterPro" id="IPR000131">
    <property type="entry name" value="ATP_synth_F1_gsu"/>
</dbReference>
<dbReference type="PRINTS" id="PR00126">
    <property type="entry name" value="ATPASEGAMMA"/>
</dbReference>
<evidence type="ECO:0000313" key="10">
    <source>
        <dbReference type="EMBL" id="SVB16101.1"/>
    </source>
</evidence>
<evidence type="ECO:0000256" key="4">
    <source>
        <dbReference type="ARBA" id="ARBA00022781"/>
    </source>
</evidence>
<dbReference type="FunFam" id="1.10.287.80:FF:000001">
    <property type="entry name" value="ATP synthase gamma chain"/>
    <property type="match status" value="1"/>
</dbReference>
<dbReference type="PANTHER" id="PTHR11693">
    <property type="entry name" value="ATP SYNTHASE GAMMA CHAIN"/>
    <property type="match status" value="1"/>
</dbReference>
<evidence type="ECO:0000256" key="5">
    <source>
        <dbReference type="ARBA" id="ARBA00023065"/>
    </source>
</evidence>
<feature type="non-terminal residue" evidence="10">
    <location>
        <position position="1"/>
    </location>
</feature>
<evidence type="ECO:0000256" key="2">
    <source>
        <dbReference type="ARBA" id="ARBA00007681"/>
    </source>
</evidence>
<evidence type="ECO:0000256" key="1">
    <source>
        <dbReference type="ARBA" id="ARBA00004170"/>
    </source>
</evidence>
<evidence type="ECO:0000256" key="9">
    <source>
        <dbReference type="SAM" id="Coils"/>
    </source>
</evidence>
<keyword evidence="5" id="KW-0406">Ion transport</keyword>
<accession>A0A382BRE2</accession>
<dbReference type="Gene3D" id="1.10.287.80">
    <property type="entry name" value="ATP synthase, gamma subunit, helix hairpin domain"/>
    <property type="match status" value="1"/>
</dbReference>
<name>A0A382BRE2_9ZZZZ</name>
<dbReference type="InterPro" id="IPR023632">
    <property type="entry name" value="ATP_synth_F1_gsu_CS"/>
</dbReference>
<dbReference type="PROSITE" id="PS00153">
    <property type="entry name" value="ATPASE_GAMMA"/>
    <property type="match status" value="1"/>
</dbReference>
<dbReference type="Pfam" id="PF00231">
    <property type="entry name" value="ATP-synt"/>
    <property type="match status" value="1"/>
</dbReference>
<gene>
    <name evidence="10" type="ORF">METZ01_LOCUS168955</name>
</gene>
<reference evidence="10" key="1">
    <citation type="submission" date="2018-05" db="EMBL/GenBank/DDBJ databases">
        <authorList>
            <person name="Lanie J.A."/>
            <person name="Ng W.-L."/>
            <person name="Kazmierczak K.M."/>
            <person name="Andrzejewski T.M."/>
            <person name="Davidsen T.M."/>
            <person name="Wayne K.J."/>
            <person name="Tettelin H."/>
            <person name="Glass J.I."/>
            <person name="Rusch D."/>
            <person name="Podicherti R."/>
            <person name="Tsui H.-C.T."/>
            <person name="Winkler M.E."/>
        </authorList>
    </citation>
    <scope>NUCLEOTIDE SEQUENCE</scope>
</reference>
<dbReference type="EMBL" id="UINC01030918">
    <property type="protein sequence ID" value="SVB16101.1"/>
    <property type="molecule type" value="Genomic_DNA"/>
</dbReference>
<keyword evidence="4" id="KW-0375">Hydrogen ion transport</keyword>
<protein>
    <recommendedName>
        <fullName evidence="11">F0F1 ATP synthase subunit gamma</fullName>
    </recommendedName>
</protein>
<evidence type="ECO:0000256" key="3">
    <source>
        <dbReference type="ARBA" id="ARBA00022448"/>
    </source>
</evidence>
<proteinExistence type="inferred from homology"/>
<dbReference type="Gene3D" id="3.40.1380.10">
    <property type="match status" value="1"/>
</dbReference>
<dbReference type="AlphaFoldDB" id="A0A382BRE2"/>
<keyword evidence="8" id="KW-0066">ATP synthesis</keyword>
<sequence length="61" mass="6794">KYLLESYASEQAARMVAMENATENAEEMIKDLTMEFNKARQAAITKEILEIVGGAEALKQT</sequence>
<keyword evidence="6" id="KW-0472">Membrane</keyword>
<keyword evidence="7" id="KW-0139">CF(1)</keyword>
<evidence type="ECO:0000256" key="7">
    <source>
        <dbReference type="ARBA" id="ARBA00023196"/>
    </source>
</evidence>